<name>A0ABM3GW53_9MYRT</name>
<dbReference type="SUPFAM" id="SSF64005">
    <property type="entry name" value="Undecaprenyl diphosphate synthase"/>
    <property type="match status" value="2"/>
</dbReference>
<evidence type="ECO:0000256" key="1">
    <source>
        <dbReference type="ARBA" id="ARBA00002674"/>
    </source>
</evidence>
<dbReference type="NCBIfam" id="TIGR00055">
    <property type="entry name" value="uppS"/>
    <property type="match status" value="1"/>
</dbReference>
<organism evidence="6 7">
    <name type="scientific">Rhodamnia argentea</name>
    <dbReference type="NCBI Taxonomy" id="178133"/>
    <lineage>
        <taxon>Eukaryota</taxon>
        <taxon>Viridiplantae</taxon>
        <taxon>Streptophyta</taxon>
        <taxon>Embryophyta</taxon>
        <taxon>Tracheophyta</taxon>
        <taxon>Spermatophyta</taxon>
        <taxon>Magnoliopsida</taxon>
        <taxon>eudicotyledons</taxon>
        <taxon>Gunneridae</taxon>
        <taxon>Pentapetalae</taxon>
        <taxon>rosids</taxon>
        <taxon>malvids</taxon>
        <taxon>Myrtales</taxon>
        <taxon>Myrtaceae</taxon>
        <taxon>Myrtoideae</taxon>
        <taxon>Myrteae</taxon>
        <taxon>Australasian group</taxon>
        <taxon>Rhodamnia</taxon>
    </lineage>
</organism>
<sequence length="400" mass="45441">MSLLIFAELEAGAFGNRLYGIGNLNLILEKTMGNESSWSDSLSNIFRKYLFRVLSCGAIPTHIAFIMDGNRRFAKKQNMVEGEGHRAGYKSLKSMLNYCYELGVKYITVYAFSIENFKRKPEEVQYLMDLMIEKIDELLQDGSIVNQHGMRLYFIGNLKLLSEEVRTAAEKAMKATAHNSRTVLLICVAYTSYDEIVHAVKESCEEKMNNIQAENTMKAGRNSTDQNGSCEKMDGVYPSEIQDCHKHEVHGTVILGKNDVRCNGFSKLEASEKKNGVIKHAVPGFRGEKWNEVQESMQSQFSKGTVESSDDGEMVREIKPLINLVDIEKHMYMAVAPDPDIVIRSSGETRLSNFLLWQTGYSPLYSPAVLWPEIGLWHLVGVVLHYQRNYSYLQKKRKQS</sequence>
<evidence type="ECO:0000256" key="2">
    <source>
        <dbReference type="ARBA" id="ARBA00004922"/>
    </source>
</evidence>
<comment type="similarity">
    <text evidence="3 5">Belongs to the UPP synthase family.</text>
</comment>
<dbReference type="InterPro" id="IPR001441">
    <property type="entry name" value="UPP_synth-like"/>
</dbReference>
<reference evidence="7" key="1">
    <citation type="submission" date="2025-08" db="UniProtKB">
        <authorList>
            <consortium name="RefSeq"/>
        </authorList>
    </citation>
    <scope>IDENTIFICATION</scope>
    <source>
        <tissue evidence="7">Leaf</tissue>
    </source>
</reference>
<dbReference type="Pfam" id="PF01255">
    <property type="entry name" value="Prenyltransf"/>
    <property type="match status" value="2"/>
</dbReference>
<dbReference type="GeneID" id="115736333"/>
<evidence type="ECO:0000313" key="7">
    <source>
        <dbReference type="RefSeq" id="XP_048128585.1"/>
    </source>
</evidence>
<evidence type="ECO:0000256" key="4">
    <source>
        <dbReference type="ARBA" id="ARBA00022679"/>
    </source>
</evidence>
<dbReference type="InterPro" id="IPR036424">
    <property type="entry name" value="UPP_synth-like_sf"/>
</dbReference>
<dbReference type="EC" id="2.5.1.-" evidence="5"/>
<dbReference type="PANTHER" id="PTHR10291">
    <property type="entry name" value="DEHYDRODOLICHYL DIPHOSPHATE SYNTHASE FAMILY MEMBER"/>
    <property type="match status" value="1"/>
</dbReference>
<dbReference type="InterPro" id="IPR018520">
    <property type="entry name" value="UPP_synth-like_CS"/>
</dbReference>
<protein>
    <recommendedName>
        <fullName evidence="5">Alkyl transferase</fullName>
        <ecNumber evidence="5">2.5.1.-</ecNumber>
    </recommendedName>
</protein>
<comment type="function">
    <text evidence="1">Catalyzes cis-prenyl chain elongation to produce the polyprenyl backbone of dolichol, a glycosyl carrier-lipid required for the biosynthesis of several classes of glycoprotein.</text>
</comment>
<dbReference type="Proteomes" id="UP000827889">
    <property type="component" value="Chromosome 11"/>
</dbReference>
<proteinExistence type="inferred from homology"/>
<evidence type="ECO:0000256" key="5">
    <source>
        <dbReference type="RuleBase" id="RU363018"/>
    </source>
</evidence>
<gene>
    <name evidence="7" type="primary">LOC115736333</name>
</gene>
<dbReference type="HAMAP" id="MF_01139">
    <property type="entry name" value="ISPT"/>
    <property type="match status" value="1"/>
</dbReference>
<dbReference type="Gene3D" id="3.40.1180.10">
    <property type="entry name" value="Decaprenyl diphosphate synthase-like"/>
    <property type="match status" value="1"/>
</dbReference>
<evidence type="ECO:0000256" key="3">
    <source>
        <dbReference type="ARBA" id="ARBA00005432"/>
    </source>
</evidence>
<dbReference type="PANTHER" id="PTHR10291:SF43">
    <property type="entry name" value="DEHYDRODOLICHYL DIPHOSPHATE SYNTHASE COMPLEX SUBUNIT DHDDS"/>
    <property type="match status" value="1"/>
</dbReference>
<keyword evidence="4 5" id="KW-0808">Transferase</keyword>
<keyword evidence="6" id="KW-1185">Reference proteome</keyword>
<dbReference type="RefSeq" id="XP_048128585.1">
    <property type="nucleotide sequence ID" value="XM_048272628.1"/>
</dbReference>
<dbReference type="PROSITE" id="PS01066">
    <property type="entry name" value="UPP_SYNTHASE"/>
    <property type="match status" value="1"/>
</dbReference>
<dbReference type="CDD" id="cd00475">
    <property type="entry name" value="Cis_IPPS"/>
    <property type="match status" value="1"/>
</dbReference>
<comment type="pathway">
    <text evidence="2">Protein modification; protein glycosylation.</text>
</comment>
<accession>A0ABM3GW53</accession>
<evidence type="ECO:0000313" key="6">
    <source>
        <dbReference type="Proteomes" id="UP000827889"/>
    </source>
</evidence>